<evidence type="ECO:0000256" key="7">
    <source>
        <dbReference type="PIRSR" id="PIRSR601765-1"/>
    </source>
</evidence>
<dbReference type="Gene3D" id="3.40.1050.10">
    <property type="entry name" value="Carbonic anhydrase"/>
    <property type="match status" value="1"/>
</dbReference>
<dbReference type="Proteomes" id="UP000503004">
    <property type="component" value="Chromosome"/>
</dbReference>
<dbReference type="InterPro" id="IPR045066">
    <property type="entry name" value="Beta_CA_cladeB"/>
</dbReference>
<dbReference type="InterPro" id="IPR036874">
    <property type="entry name" value="Carbonic_anhydrase_sf"/>
</dbReference>
<dbReference type="GO" id="GO:0015976">
    <property type="term" value="P:carbon utilization"/>
    <property type="evidence" value="ECO:0007669"/>
    <property type="project" value="InterPro"/>
</dbReference>
<dbReference type="InterPro" id="IPR015892">
    <property type="entry name" value="Carbonic_anhydrase_CS"/>
</dbReference>
<name>A0A858Q812_9GAMM</name>
<evidence type="ECO:0000256" key="3">
    <source>
        <dbReference type="ARBA" id="ARBA00022723"/>
    </source>
</evidence>
<evidence type="ECO:0000256" key="8">
    <source>
        <dbReference type="RuleBase" id="RU003956"/>
    </source>
</evidence>
<dbReference type="PROSITE" id="PS00705">
    <property type="entry name" value="PROK_CO2_ANHYDRASE_2"/>
    <property type="match status" value="1"/>
</dbReference>
<dbReference type="CDD" id="cd00884">
    <property type="entry name" value="beta_CA_cladeB"/>
    <property type="match status" value="1"/>
</dbReference>
<dbReference type="SMART" id="SM00947">
    <property type="entry name" value="Pro_CA"/>
    <property type="match status" value="1"/>
</dbReference>
<dbReference type="GO" id="GO:0004089">
    <property type="term" value="F:carbonate dehydratase activity"/>
    <property type="evidence" value="ECO:0007669"/>
    <property type="project" value="UniProtKB-UniRule"/>
</dbReference>
<feature type="binding site" evidence="7">
    <location>
        <position position="60"/>
    </location>
    <ligand>
        <name>Zn(2+)</name>
        <dbReference type="ChEBI" id="CHEBI:29105"/>
    </ligand>
</feature>
<evidence type="ECO:0000256" key="2">
    <source>
        <dbReference type="ARBA" id="ARBA00012925"/>
    </source>
</evidence>
<keyword evidence="3 7" id="KW-0479">Metal-binding</keyword>
<evidence type="ECO:0000256" key="4">
    <source>
        <dbReference type="ARBA" id="ARBA00022833"/>
    </source>
</evidence>
<dbReference type="RefSeq" id="WP_169603235.1">
    <property type="nucleotide sequence ID" value="NZ_CP046565.1"/>
</dbReference>
<comment type="similarity">
    <text evidence="1 8">Belongs to the beta-class carbonic anhydrase family.</text>
</comment>
<dbReference type="EMBL" id="CP046565">
    <property type="protein sequence ID" value="QJD29953.1"/>
    <property type="molecule type" value="Genomic_DNA"/>
</dbReference>
<protein>
    <recommendedName>
        <fullName evidence="2 8">Carbonic anhydrase</fullName>
        <ecNumber evidence="2 8">4.2.1.1</ecNumber>
    </recommendedName>
    <alternativeName>
        <fullName evidence="8">Carbonate dehydratase</fullName>
    </alternativeName>
</protein>
<proteinExistence type="inferred from homology"/>
<reference evidence="10" key="1">
    <citation type="submission" date="2019-12" db="EMBL/GenBank/DDBJ databases">
        <authorList>
            <person name="Awala S.I."/>
            <person name="Rhee S.K."/>
        </authorList>
    </citation>
    <scope>NUCLEOTIDE SEQUENCE [LARGE SCALE GENOMIC DNA]</scope>
    <source>
        <strain evidence="10">IM1</strain>
    </source>
</reference>
<keyword evidence="4 7" id="KW-0862">Zinc</keyword>
<evidence type="ECO:0000256" key="5">
    <source>
        <dbReference type="ARBA" id="ARBA00023239"/>
    </source>
</evidence>
<dbReference type="InterPro" id="IPR001765">
    <property type="entry name" value="Carbonic_anhydrase"/>
</dbReference>
<evidence type="ECO:0000313" key="9">
    <source>
        <dbReference type="EMBL" id="QJD29953.1"/>
    </source>
</evidence>
<dbReference type="KEGG" id="metu:GNH96_08200"/>
<evidence type="ECO:0000256" key="1">
    <source>
        <dbReference type="ARBA" id="ARBA00006217"/>
    </source>
</evidence>
<dbReference type="PANTHER" id="PTHR11002">
    <property type="entry name" value="CARBONIC ANHYDRASE"/>
    <property type="match status" value="1"/>
</dbReference>
<dbReference type="Pfam" id="PF00484">
    <property type="entry name" value="Pro_CA"/>
    <property type="match status" value="1"/>
</dbReference>
<organism evidence="9 10">
    <name type="scientific">Methylococcus geothermalis</name>
    <dbReference type="NCBI Taxonomy" id="2681310"/>
    <lineage>
        <taxon>Bacteria</taxon>
        <taxon>Pseudomonadati</taxon>
        <taxon>Pseudomonadota</taxon>
        <taxon>Gammaproteobacteria</taxon>
        <taxon>Methylococcales</taxon>
        <taxon>Methylococcaceae</taxon>
        <taxon>Methylococcus</taxon>
    </lineage>
</organism>
<keyword evidence="10" id="KW-1185">Reference proteome</keyword>
<comment type="function">
    <text evidence="8">Reversible hydration of carbon dioxide.</text>
</comment>
<feature type="binding site" evidence="7">
    <location>
        <position position="124"/>
    </location>
    <ligand>
        <name>Zn(2+)</name>
        <dbReference type="ChEBI" id="CHEBI:29105"/>
    </ligand>
</feature>
<comment type="cofactor">
    <cofactor evidence="7">
        <name>Zn(2+)</name>
        <dbReference type="ChEBI" id="CHEBI:29105"/>
    </cofactor>
    <text evidence="7">Binds 1 zinc ion per subunit.</text>
</comment>
<feature type="binding site" evidence="7">
    <location>
        <position position="62"/>
    </location>
    <ligand>
        <name>Zn(2+)</name>
        <dbReference type="ChEBI" id="CHEBI:29105"/>
    </ligand>
</feature>
<dbReference type="AlphaFoldDB" id="A0A858Q812"/>
<dbReference type="PROSITE" id="PS00704">
    <property type="entry name" value="PROK_CO2_ANHYDRASE_1"/>
    <property type="match status" value="1"/>
</dbReference>
<keyword evidence="5 8" id="KW-0456">Lyase</keyword>
<feature type="binding site" evidence="7">
    <location>
        <position position="121"/>
    </location>
    <ligand>
        <name>Zn(2+)</name>
        <dbReference type="ChEBI" id="CHEBI:29105"/>
    </ligand>
</feature>
<dbReference type="GO" id="GO:0008270">
    <property type="term" value="F:zinc ion binding"/>
    <property type="evidence" value="ECO:0007669"/>
    <property type="project" value="UniProtKB-UniRule"/>
</dbReference>
<evidence type="ECO:0000256" key="6">
    <source>
        <dbReference type="ARBA" id="ARBA00048348"/>
    </source>
</evidence>
<gene>
    <name evidence="9" type="ORF">GNH96_08200</name>
</gene>
<dbReference type="SUPFAM" id="SSF53056">
    <property type="entry name" value="beta-carbonic anhydrase, cab"/>
    <property type="match status" value="1"/>
</dbReference>
<dbReference type="PANTHER" id="PTHR11002:SF76">
    <property type="entry name" value="CARBONIC ANHYDRASE"/>
    <property type="match status" value="1"/>
</dbReference>
<comment type="catalytic activity">
    <reaction evidence="6 8">
        <text>hydrogencarbonate + H(+) = CO2 + H2O</text>
        <dbReference type="Rhea" id="RHEA:10748"/>
        <dbReference type="ChEBI" id="CHEBI:15377"/>
        <dbReference type="ChEBI" id="CHEBI:15378"/>
        <dbReference type="ChEBI" id="CHEBI:16526"/>
        <dbReference type="ChEBI" id="CHEBI:17544"/>
        <dbReference type="EC" id="4.2.1.1"/>
    </reaction>
</comment>
<evidence type="ECO:0000313" key="10">
    <source>
        <dbReference type="Proteomes" id="UP000503004"/>
    </source>
</evidence>
<sequence>MQESHIKGKDECGADGSCCDLERFIAGVKGFKERFYGRYPEHMQRLIEEGQRPVALMIACSDSRVDPALLMNVAPGDLFVVRNVANLVPPYHTSFAPDGVGAALEYAVRHLEVPHIIVLGHAHCGGIKALLNMATGARFESDFIGEWVSMAMDACWQYVPDSNGEGLRQVSLERLKDYSYLVERAAIQGSLGNLLTYPWVRDAVATGRLFLQGWWFDLESGDLWVTSGDNSQFLPVTD</sequence>
<dbReference type="EC" id="4.2.1.1" evidence="2 8"/>
<accession>A0A858Q812</accession>